<keyword evidence="3" id="KW-1185">Reference proteome</keyword>
<dbReference type="EMBL" id="RQGG01000003">
    <property type="protein sequence ID" value="TGL57010.1"/>
    <property type="molecule type" value="Genomic_DNA"/>
</dbReference>
<sequence length="457" mass="50236">MRKYQILILFPILLLLTDCVKSKADAGVPDSVLSLLLVSSLLNSDSGPCTAIESIQPNYIGAWSPNGNVYQFTEIHPVTLNRNRPMVQVVLENTDYAFGGLFPFWYLDRNNYYSGFLNRDLASYIGYNTHTSMLPYAKDTTYATDPAVSISNTREFSQPLGVDFNFEFPFDVKATFINSCREMDNDEVNFQTSDALSSMSGLNQAWAKEKTLDVNLIFVNGSNGSSYPIQSEQAIEVALNKWRENFSQSSVRIKINVSVTSADLYDYDMIFDLGTDTGYPGSLGGLFKTTSFIGKPNALNVFIVKEELQYGGVLGVSGGIPGPATLLGTRQSGVAVFVDSHRLYSNSGDVLTYDEQLLLGETLSHEAGHFLGLWHVTEANGDYGFIADKDPLRDTPTCHFSNDINLDSIVDLSECLGGSGTNSGGKNMMFWSGTVGFTQGDITAEQGWILRLNPLVY</sequence>
<evidence type="ECO:0000313" key="3">
    <source>
        <dbReference type="Proteomes" id="UP000297609"/>
    </source>
</evidence>
<protein>
    <recommendedName>
        <fullName evidence="1">Peptidase M43 pregnancy-associated plasma-A domain-containing protein</fullName>
    </recommendedName>
</protein>
<dbReference type="GO" id="GO:0008237">
    <property type="term" value="F:metallopeptidase activity"/>
    <property type="evidence" value="ECO:0007669"/>
    <property type="project" value="InterPro"/>
</dbReference>
<feature type="domain" description="Peptidase M43 pregnancy-associated plasma-A" evidence="1">
    <location>
        <begin position="359"/>
        <end position="443"/>
    </location>
</feature>
<comment type="caution">
    <text evidence="2">The sequence shown here is derived from an EMBL/GenBank/DDBJ whole genome shotgun (WGS) entry which is preliminary data.</text>
</comment>
<organism evidence="2 3">
    <name type="scientific">Leptospira kemamanensis</name>
    <dbReference type="NCBI Taxonomy" id="2484942"/>
    <lineage>
        <taxon>Bacteria</taxon>
        <taxon>Pseudomonadati</taxon>
        <taxon>Spirochaetota</taxon>
        <taxon>Spirochaetia</taxon>
        <taxon>Leptospirales</taxon>
        <taxon>Leptospiraceae</taxon>
        <taxon>Leptospira</taxon>
    </lineage>
</organism>
<proteinExistence type="predicted"/>
<dbReference type="Proteomes" id="UP000297609">
    <property type="component" value="Unassembled WGS sequence"/>
</dbReference>
<dbReference type="InterPro" id="IPR024079">
    <property type="entry name" value="MetalloPept_cat_dom_sf"/>
</dbReference>
<dbReference type="OrthoDB" id="337801at2"/>
<dbReference type="AlphaFoldDB" id="A0A4R9JVL6"/>
<gene>
    <name evidence="2" type="ORF">EHQ59_00140</name>
</gene>
<dbReference type="InterPro" id="IPR008754">
    <property type="entry name" value="Peptidase_M43"/>
</dbReference>
<dbReference type="RefSeq" id="WP_135617161.1">
    <property type="nucleotide sequence ID" value="NZ_RQGG01000003.1"/>
</dbReference>
<accession>A0A4R9JVL6</accession>
<dbReference type="SUPFAM" id="SSF55486">
    <property type="entry name" value="Metalloproteases ('zincins'), catalytic domain"/>
    <property type="match status" value="1"/>
</dbReference>
<evidence type="ECO:0000259" key="1">
    <source>
        <dbReference type="Pfam" id="PF05572"/>
    </source>
</evidence>
<name>A0A4R9JVL6_9LEPT</name>
<evidence type="ECO:0000313" key="2">
    <source>
        <dbReference type="EMBL" id="TGL57010.1"/>
    </source>
</evidence>
<dbReference type="Pfam" id="PF05572">
    <property type="entry name" value="Peptidase_M43"/>
    <property type="match status" value="1"/>
</dbReference>
<dbReference type="Gene3D" id="3.40.390.10">
    <property type="entry name" value="Collagenase (Catalytic Domain)"/>
    <property type="match status" value="1"/>
</dbReference>
<reference evidence="2" key="1">
    <citation type="journal article" date="2019" name="PLoS Negl. Trop. Dis.">
        <title>Revisiting the worldwide diversity of Leptospira species in the environment.</title>
        <authorList>
            <person name="Vincent A.T."/>
            <person name="Schiettekatte O."/>
            <person name="Bourhy P."/>
            <person name="Veyrier F.J."/>
            <person name="Picardeau M."/>
        </authorList>
    </citation>
    <scope>NUCLEOTIDE SEQUENCE [LARGE SCALE GENOMIC DNA]</scope>
    <source>
        <strain evidence="2">201702454</strain>
    </source>
</reference>